<dbReference type="EMBL" id="REGW02000014">
    <property type="protein sequence ID" value="KAE8286471.1"/>
    <property type="molecule type" value="Genomic_DNA"/>
</dbReference>
<reference evidence="2 3" key="1">
    <citation type="submission" date="2019-07" db="EMBL/GenBank/DDBJ databases">
        <title>Chromosome genome assembly for large yellow croaker.</title>
        <authorList>
            <person name="Xiao S."/>
        </authorList>
    </citation>
    <scope>NUCLEOTIDE SEQUENCE [LARGE SCALE GENOMIC DNA]</scope>
    <source>
        <strain evidence="2">JMULYC20181020</strain>
        <tissue evidence="2">Muscle</tissue>
    </source>
</reference>
<dbReference type="Proteomes" id="UP000424527">
    <property type="component" value="Unassembled WGS sequence"/>
</dbReference>
<feature type="coiled-coil region" evidence="1">
    <location>
        <begin position="126"/>
        <end position="153"/>
    </location>
</feature>
<evidence type="ECO:0000313" key="2">
    <source>
        <dbReference type="EMBL" id="KAE8286471.1"/>
    </source>
</evidence>
<evidence type="ECO:0000256" key="1">
    <source>
        <dbReference type="SAM" id="Coils"/>
    </source>
</evidence>
<keyword evidence="3" id="KW-1185">Reference proteome</keyword>
<name>A0A6G0I5B8_LARCR</name>
<organism evidence="2 3">
    <name type="scientific">Larimichthys crocea</name>
    <name type="common">Large yellow croaker</name>
    <name type="synonym">Pseudosciaena crocea</name>
    <dbReference type="NCBI Taxonomy" id="215358"/>
    <lineage>
        <taxon>Eukaryota</taxon>
        <taxon>Metazoa</taxon>
        <taxon>Chordata</taxon>
        <taxon>Craniata</taxon>
        <taxon>Vertebrata</taxon>
        <taxon>Euteleostomi</taxon>
        <taxon>Actinopterygii</taxon>
        <taxon>Neopterygii</taxon>
        <taxon>Teleostei</taxon>
        <taxon>Neoteleostei</taxon>
        <taxon>Acanthomorphata</taxon>
        <taxon>Eupercaria</taxon>
        <taxon>Sciaenidae</taxon>
        <taxon>Larimichthys</taxon>
    </lineage>
</organism>
<sequence length="175" mass="19957">MGSWELENPVSSNSVSTVLQGNMSRIALVGNSNQDSVTKEYKTYRIQRGNHNGFYPFVLNDIMGLKNATRRNRKVYVKDVKRAMKGHVRDGYTFNPERNILKGGQFYNRNPTANDKVHVLVSVIDASKVEKMKNEIEETLQDIREEANDLGESRNHHVSSFLHGVEHPKVPMKSK</sequence>
<gene>
    <name evidence="2" type="ORF">D5F01_LYC14406</name>
</gene>
<dbReference type="GO" id="GO:0006955">
    <property type="term" value="P:immune response"/>
    <property type="evidence" value="ECO:0007669"/>
    <property type="project" value="TreeGrafter"/>
</dbReference>
<protein>
    <submittedName>
        <fullName evidence="2">Uncharacterized protein</fullName>
    </submittedName>
</protein>
<accession>A0A6G0I5B8</accession>
<evidence type="ECO:0000313" key="3">
    <source>
        <dbReference type="Proteomes" id="UP000424527"/>
    </source>
</evidence>
<dbReference type="AlphaFoldDB" id="A0A6G0I5B8"/>
<keyword evidence="1" id="KW-0175">Coiled coil</keyword>
<dbReference type="PANTHER" id="PTHR14241">
    <property type="entry name" value="INTERFERON-INDUCED PROTEIN 44"/>
    <property type="match status" value="1"/>
</dbReference>
<proteinExistence type="predicted"/>
<comment type="caution">
    <text evidence="2">The sequence shown here is derived from an EMBL/GenBank/DDBJ whole genome shotgun (WGS) entry which is preliminary data.</text>
</comment>
<dbReference type="PANTHER" id="PTHR14241:SF1">
    <property type="entry name" value="INTERFERON-INDUCED PROTEIN 44-RELATED"/>
    <property type="match status" value="1"/>
</dbReference>